<dbReference type="GO" id="GO:0030246">
    <property type="term" value="F:carbohydrate binding"/>
    <property type="evidence" value="ECO:0007669"/>
    <property type="project" value="InterPro"/>
</dbReference>
<dbReference type="InterPro" id="IPR050883">
    <property type="entry name" value="PNGase"/>
</dbReference>
<dbReference type="Gene3D" id="2.60.120.200">
    <property type="match status" value="1"/>
</dbReference>
<dbReference type="PANTHER" id="PTHR12143:SF43">
    <property type="entry name" value="PUTATIVE-RELATED"/>
    <property type="match status" value="1"/>
</dbReference>
<dbReference type="Pfam" id="PF07971">
    <property type="entry name" value="Glyco_hydro_92"/>
    <property type="match status" value="1"/>
</dbReference>
<dbReference type="InterPro" id="IPR008928">
    <property type="entry name" value="6-hairpin_glycosidase_sf"/>
</dbReference>
<dbReference type="InterPro" id="IPR012939">
    <property type="entry name" value="Glyco_hydro_92"/>
</dbReference>
<evidence type="ECO:0000256" key="5">
    <source>
        <dbReference type="ARBA" id="ARBA00023157"/>
    </source>
</evidence>
<dbReference type="GO" id="GO:0005829">
    <property type="term" value="C:cytosol"/>
    <property type="evidence" value="ECO:0007669"/>
    <property type="project" value="TreeGrafter"/>
</dbReference>
<feature type="chain" id="PRO_5011479355" evidence="6">
    <location>
        <begin position="28"/>
        <end position="1092"/>
    </location>
</feature>
<dbReference type="InterPro" id="IPR014718">
    <property type="entry name" value="GH-type_carb-bd"/>
</dbReference>
<dbReference type="EMBL" id="FNRA01000009">
    <property type="protein sequence ID" value="SEB04741.1"/>
    <property type="molecule type" value="Genomic_DNA"/>
</dbReference>
<accession>A0A1H4G622</accession>
<dbReference type="Pfam" id="PF17678">
    <property type="entry name" value="Glyco_hydro_92N"/>
    <property type="match status" value="1"/>
</dbReference>
<keyword evidence="3 6" id="KW-0732">Signal</keyword>
<dbReference type="STRING" id="425514.SAMN05443550_10945"/>
<dbReference type="FunFam" id="3.30.2080.10:FF:000001">
    <property type="entry name" value="Alpha-1,2-mannosidase subfamily"/>
    <property type="match status" value="1"/>
</dbReference>
<dbReference type="GO" id="GO:0000224">
    <property type="term" value="F:peptide-N4-(N-acetyl-beta-glucosaminyl)asparagine amidase activity"/>
    <property type="evidence" value="ECO:0007669"/>
    <property type="project" value="TreeGrafter"/>
</dbReference>
<keyword evidence="9" id="KW-1185">Reference proteome</keyword>
<dbReference type="SUPFAM" id="SSF49899">
    <property type="entry name" value="Concanavalin A-like lectins/glucanases"/>
    <property type="match status" value="1"/>
</dbReference>
<keyword evidence="5" id="KW-1015">Disulfide bond</keyword>
<dbReference type="InterPro" id="IPR005887">
    <property type="entry name" value="GH92_a_mannosidase_put"/>
</dbReference>
<dbReference type="InterPro" id="IPR006558">
    <property type="entry name" value="LamG-like"/>
</dbReference>
<sequence length="1092" mass="120897">MHIISFLSVRKTLSFALCLGVYTTVSAQDNSHIRYADPFIGTTKSGVLTKWGGNGGTYPGAVFPSGSIQLSPETRVTGARGYDYSDSSIYFFSCIKHYSGFPEGSSGRINVFPVRLAADFVPGASSREFSHKEEIARPGYYKVVLKDDHTVVEVTAIKRSGMFRFTFPAGVLPQLFVGDAGKLSFPDKRTLHGSTANAVMNFSEDLLEKKQLKDGYLFTFKNTLKGAKVITMKISTSTVDAVAAQNNIGREIGQKGFDELRKRSMEEWDRQLATVDITDADEQHKTVFYTALYHSLLIPWVVSDVDGKYRGADGQLHQTKGKCEYGGFSPWDTFRSLHPLLSLLYPEKQEDVILSMLDVYQQTGHLPTESMTGNHAVPIIVDAYLKGIRGYDQTLAYTAMKKNLMEAPFVQDDMEVYHQMGYVPFSNAESVTRTVEYAYNDWALGQYARLVMHNEEDYQLEERRALNYRNLFHTGGLFMLPRKNKDFKPEPGMTGYKEGNKWVYSYFVPHNGKDLVNLMGGNAAFAARLDSAMTNNVILYDNETVIHLPYLFNTAGYPDLTQKWIRDIMLNRFAASPAGLPGNDDLGSMSSAYLFNAMGIFPVSPGRPLYAVGAPLFQSLKLHLANGKTFTIEARGQSRDHPYVKSLQLNRQPYEQLVISHDAVAAGGTLQFEMSGSATETWPKDRNPVALSETKTSAAIRITGYHVTKTRVAPDEQFWVRFDLANKGSLGTEKVVVYINGKPEQFKHCVVPLGTTITDSISCRLYEPGKVSIGLTASEGKNVMVAEPSNPVEFPFRVSELKLKPVVPLHAAQKFSYELQNLTGKKQAFLIPVKINSSIIFTDTVVLAPGKKKLLEHSFTVGTAGLQTLTADREAAKFKVYDSHLSSLLLDLSLVKTDDETLADRSGFENDGLIIGKSDSGTGKSKPVLLGEDSFVEIPNAPSLDQLGETLTMMCWVYPAAGNDKGLIDMLTKGDHHVLQTNNGKTLTFFAGGWGRGDITIDLPEKWKEQWHHLAGVCKGDMLWLYVDGKLSGSAKVDGTVNLSADSKWEIGRNEEFPSERVFQGYIDQVKVYEQALTAEEVSAVMITGGAP</sequence>
<name>A0A1H4G622_9SPHI</name>
<keyword evidence="4" id="KW-0106">Calcium</keyword>
<dbReference type="PANTHER" id="PTHR12143">
    <property type="entry name" value="PEPTIDE N-GLYCANASE PNGASE -RELATED"/>
    <property type="match status" value="1"/>
</dbReference>
<dbReference type="RefSeq" id="WP_090558280.1">
    <property type="nucleotide sequence ID" value="NZ_FNRA01000009.1"/>
</dbReference>
<dbReference type="InterPro" id="IPR013320">
    <property type="entry name" value="ConA-like_dom_sf"/>
</dbReference>
<proteinExistence type="predicted"/>
<dbReference type="GO" id="GO:0006516">
    <property type="term" value="P:glycoprotein catabolic process"/>
    <property type="evidence" value="ECO:0007669"/>
    <property type="project" value="TreeGrafter"/>
</dbReference>
<evidence type="ECO:0000256" key="1">
    <source>
        <dbReference type="ARBA" id="ARBA00001913"/>
    </source>
</evidence>
<comment type="cofactor">
    <cofactor evidence="1">
        <name>Ca(2+)</name>
        <dbReference type="ChEBI" id="CHEBI:29108"/>
    </cofactor>
</comment>
<dbReference type="Gene3D" id="1.20.1050.60">
    <property type="entry name" value="alpha-1,2-mannosidase"/>
    <property type="match status" value="1"/>
</dbReference>
<dbReference type="GO" id="GO:0004553">
    <property type="term" value="F:hydrolase activity, hydrolyzing O-glycosyl compounds"/>
    <property type="evidence" value="ECO:0007669"/>
    <property type="project" value="UniProtKB-ARBA"/>
</dbReference>
<dbReference type="SUPFAM" id="SSF48208">
    <property type="entry name" value="Six-hairpin glycosidases"/>
    <property type="match status" value="1"/>
</dbReference>
<dbReference type="InterPro" id="IPR041371">
    <property type="entry name" value="GH92_N"/>
</dbReference>
<evidence type="ECO:0000256" key="2">
    <source>
        <dbReference type="ARBA" id="ARBA00011245"/>
    </source>
</evidence>
<evidence type="ECO:0000256" key="6">
    <source>
        <dbReference type="SAM" id="SignalP"/>
    </source>
</evidence>
<dbReference type="Gene3D" id="1.20.1610.10">
    <property type="entry name" value="alpha-1,2-mannosidases domains"/>
    <property type="match status" value="1"/>
</dbReference>
<dbReference type="Pfam" id="PF13385">
    <property type="entry name" value="Laminin_G_3"/>
    <property type="match status" value="1"/>
</dbReference>
<evidence type="ECO:0000256" key="4">
    <source>
        <dbReference type="ARBA" id="ARBA00022837"/>
    </source>
</evidence>
<dbReference type="Proteomes" id="UP000198850">
    <property type="component" value="Unassembled WGS sequence"/>
</dbReference>
<dbReference type="SMART" id="SM00560">
    <property type="entry name" value="LamGL"/>
    <property type="match status" value="1"/>
</dbReference>
<reference evidence="8 9" key="1">
    <citation type="submission" date="2016-10" db="EMBL/GenBank/DDBJ databases">
        <authorList>
            <person name="de Groot N.N."/>
        </authorList>
    </citation>
    <scope>NUCLEOTIDE SEQUENCE [LARGE SCALE GENOMIC DNA]</scope>
    <source>
        <strain evidence="8 9">DSM 19033</strain>
    </source>
</reference>
<gene>
    <name evidence="8" type="ORF">SAMN05443550_10945</name>
</gene>
<evidence type="ECO:0000313" key="9">
    <source>
        <dbReference type="Proteomes" id="UP000198850"/>
    </source>
</evidence>
<evidence type="ECO:0000256" key="3">
    <source>
        <dbReference type="ARBA" id="ARBA00022729"/>
    </source>
</evidence>
<feature type="signal peptide" evidence="6">
    <location>
        <begin position="1"/>
        <end position="27"/>
    </location>
</feature>
<dbReference type="Gene3D" id="2.70.98.10">
    <property type="match status" value="1"/>
</dbReference>
<organism evidence="8 9">
    <name type="scientific">Pedobacter hartonius</name>
    <dbReference type="NCBI Taxonomy" id="425514"/>
    <lineage>
        <taxon>Bacteria</taxon>
        <taxon>Pseudomonadati</taxon>
        <taxon>Bacteroidota</taxon>
        <taxon>Sphingobacteriia</taxon>
        <taxon>Sphingobacteriales</taxon>
        <taxon>Sphingobacteriaceae</taxon>
        <taxon>Pedobacter</taxon>
    </lineage>
</organism>
<comment type="subunit">
    <text evidence="2">Monomer.</text>
</comment>
<dbReference type="Gene3D" id="3.30.2080.10">
    <property type="entry name" value="GH92 mannosidase domain"/>
    <property type="match status" value="1"/>
</dbReference>
<dbReference type="NCBIfam" id="TIGR01180">
    <property type="entry name" value="aman2_put"/>
    <property type="match status" value="1"/>
</dbReference>
<evidence type="ECO:0000259" key="7">
    <source>
        <dbReference type="SMART" id="SM00560"/>
    </source>
</evidence>
<protein>
    <submittedName>
        <fullName evidence="8">Alpha-1,2-mannosidase, putative</fullName>
    </submittedName>
</protein>
<feature type="domain" description="LamG-like jellyroll fold" evidence="7">
    <location>
        <begin position="949"/>
        <end position="1080"/>
    </location>
</feature>
<dbReference type="OrthoDB" id="9804511at2"/>
<evidence type="ECO:0000313" key="8">
    <source>
        <dbReference type="EMBL" id="SEB04741.1"/>
    </source>
</evidence>
<dbReference type="AlphaFoldDB" id="A0A1H4G622"/>
<dbReference type="GO" id="GO:0005975">
    <property type="term" value="P:carbohydrate metabolic process"/>
    <property type="evidence" value="ECO:0007669"/>
    <property type="project" value="InterPro"/>
</dbReference>